<accession>A0ABX0LMY0</accession>
<comment type="caution">
    <text evidence="2">The sequence shown here is derived from an EMBL/GenBank/DDBJ whole genome shotgun (WGS) entry which is preliminary data.</text>
</comment>
<gene>
    <name evidence="2" type="ORF">F0185_04595</name>
</gene>
<sequence length="89" mass="9699">MLYTTKIGIAWNACRAAPRRVRSVNRAQIASARNGQIDRSFRRGAGGRTAARPCGGSPRPFTEQKLEAQRAKTALGLKPNALETNYLVS</sequence>
<dbReference type="RefSeq" id="WP_167222014.1">
    <property type="nucleotide sequence ID" value="NZ_VUYU01000002.1"/>
</dbReference>
<dbReference type="Proteomes" id="UP000785613">
    <property type="component" value="Unassembled WGS sequence"/>
</dbReference>
<organism evidence="2 3">
    <name type="scientific">Massilia rubra</name>
    <dbReference type="NCBI Taxonomy" id="2607910"/>
    <lineage>
        <taxon>Bacteria</taxon>
        <taxon>Pseudomonadati</taxon>
        <taxon>Pseudomonadota</taxon>
        <taxon>Betaproteobacteria</taxon>
        <taxon>Burkholderiales</taxon>
        <taxon>Oxalobacteraceae</taxon>
        <taxon>Telluria group</taxon>
        <taxon>Massilia</taxon>
    </lineage>
</organism>
<proteinExistence type="predicted"/>
<reference evidence="2 3" key="1">
    <citation type="submission" date="2019-09" db="EMBL/GenBank/DDBJ databases">
        <title>Taxonomy of Antarctic Massilia spp.: description of Massilia rubra sp. nov., Massilia aquatica sp. nov., Massilia mucilaginosa sp. nov., Massilia frigida sp. nov. isolated from streams, lakes and regoliths.</title>
        <authorList>
            <person name="Holochova P."/>
            <person name="Sedlacek I."/>
            <person name="Kralova S."/>
            <person name="Maslanova I."/>
            <person name="Busse H.-J."/>
            <person name="Stankova E."/>
            <person name="Vrbovska V."/>
            <person name="Kovarovic V."/>
            <person name="Bartak M."/>
            <person name="Svec P."/>
            <person name="Pantucek R."/>
        </authorList>
    </citation>
    <scope>NUCLEOTIDE SEQUENCE [LARGE SCALE GENOMIC DNA]</scope>
    <source>
        <strain evidence="2 3">CCM 8692</strain>
    </source>
</reference>
<protein>
    <submittedName>
        <fullName evidence="2">Uncharacterized protein</fullName>
    </submittedName>
</protein>
<name>A0ABX0LMY0_9BURK</name>
<evidence type="ECO:0000256" key="1">
    <source>
        <dbReference type="SAM" id="MobiDB-lite"/>
    </source>
</evidence>
<evidence type="ECO:0000313" key="3">
    <source>
        <dbReference type="Proteomes" id="UP000785613"/>
    </source>
</evidence>
<evidence type="ECO:0000313" key="2">
    <source>
        <dbReference type="EMBL" id="NHZ32869.1"/>
    </source>
</evidence>
<dbReference type="EMBL" id="VUYU01000002">
    <property type="protein sequence ID" value="NHZ32869.1"/>
    <property type="molecule type" value="Genomic_DNA"/>
</dbReference>
<keyword evidence="3" id="KW-1185">Reference proteome</keyword>
<feature type="region of interest" description="Disordered" evidence="1">
    <location>
        <begin position="35"/>
        <end position="61"/>
    </location>
</feature>